<reference evidence="5 18" key="1">
    <citation type="submission" date="2015-03" db="EMBL/GenBank/DDBJ databases">
        <authorList>
            <consortium name="Pathogen Informatics"/>
            <person name="Murphy D."/>
        </authorList>
    </citation>
    <scope>NUCLEOTIDE SEQUENCE [LARGE SCALE GENOMIC DNA]</scope>
    <source>
        <strain evidence="5 18">0268S</strain>
    </source>
</reference>
<evidence type="ECO:0000313" key="3">
    <source>
        <dbReference type="EMBL" id="CFE49476.1"/>
    </source>
</evidence>
<organism evidence="5 18">
    <name type="scientific">Mycobacterium tuberculosis</name>
    <dbReference type="NCBI Taxonomy" id="1773"/>
    <lineage>
        <taxon>Bacteria</taxon>
        <taxon>Bacillati</taxon>
        <taxon>Actinomycetota</taxon>
        <taxon>Actinomycetes</taxon>
        <taxon>Mycobacteriales</taxon>
        <taxon>Mycobacteriaceae</taxon>
        <taxon>Mycobacterium</taxon>
        <taxon>Mycobacterium tuberculosis complex</taxon>
    </lineage>
</organism>
<dbReference type="EMBL" id="CFOH01000190">
    <property type="protein sequence ID" value="CFE49476.1"/>
    <property type="molecule type" value="Genomic_DNA"/>
</dbReference>
<evidence type="ECO:0000313" key="6">
    <source>
        <dbReference type="EMBL" id="COV62869.1"/>
    </source>
</evidence>
<evidence type="ECO:0000313" key="9">
    <source>
        <dbReference type="EMBL" id="MBP0681698.1"/>
    </source>
</evidence>
<evidence type="ECO:0000313" key="19">
    <source>
        <dbReference type="Proteomes" id="UP000189452"/>
    </source>
</evidence>
<dbReference type="Proteomes" id="UP000049023">
    <property type="component" value="Unassembled WGS sequence"/>
</dbReference>
<protein>
    <submittedName>
        <fullName evidence="9">Phosphodiester glycosidase family protein</fullName>
    </submittedName>
    <submittedName>
        <fullName evidence="5 12">lipoprotein LPRO</fullName>
    </submittedName>
</protein>
<gene>
    <name evidence="5" type="primary">lprO</name>
    <name evidence="10" type="ORF">A4S10_00195</name>
    <name evidence="12" type="ORF">DKC2_0202</name>
    <name evidence="11" type="ORF">DSJ38_03225</name>
    <name evidence="7" type="ORF">ERS007679_02216</name>
    <name evidence="3" type="ORF">ERS007688_01469</name>
    <name evidence="6" type="ORF">ERS007720_00602</name>
    <name evidence="8" type="ORF">ERS007741_00944</name>
    <name evidence="4" type="ORF">ERS027661_00143</name>
    <name evidence="5" type="ORF">ERS094118_00339</name>
    <name evidence="9" type="ORF">J8J21_00800</name>
</gene>
<dbReference type="Proteomes" id="UP000048600">
    <property type="component" value="Unassembled WGS sequence"/>
</dbReference>
<dbReference type="EMBL" id="QTBD01000040">
    <property type="protein sequence ID" value="REQ56229.1"/>
    <property type="molecule type" value="Genomic_DNA"/>
</dbReference>
<proteinExistence type="predicted"/>
<keyword evidence="9" id="KW-0378">Hydrolase</keyword>
<name>A0A045I364_MYCTX</name>
<dbReference type="EMBL" id="CHKL01000068">
    <property type="protein sequence ID" value="COV91373.1"/>
    <property type="molecule type" value="Genomic_DNA"/>
</dbReference>
<evidence type="ECO:0000313" key="11">
    <source>
        <dbReference type="EMBL" id="REQ56229.1"/>
    </source>
</evidence>
<dbReference type="Proteomes" id="UP000045842">
    <property type="component" value="Unassembled WGS sequence"/>
</dbReference>
<evidence type="ECO:0000313" key="21">
    <source>
        <dbReference type="Proteomes" id="UP000300237"/>
    </source>
</evidence>
<evidence type="ECO:0000313" key="22">
    <source>
        <dbReference type="Proteomes" id="UP000671119"/>
    </source>
</evidence>
<evidence type="ECO:0000313" key="15">
    <source>
        <dbReference type="Proteomes" id="UP000046947"/>
    </source>
</evidence>
<dbReference type="Proteomes" id="UP000671119">
    <property type="component" value="Unassembled WGS sequence"/>
</dbReference>
<dbReference type="Proteomes" id="UP000046947">
    <property type="component" value="Unassembled WGS sequence"/>
</dbReference>
<feature type="chain" id="PRO_5044363504" evidence="1">
    <location>
        <begin position="35"/>
        <end position="369"/>
    </location>
</feature>
<reference evidence="10 19" key="3">
    <citation type="submission" date="2016-04" db="EMBL/GenBank/DDBJ databases">
        <authorList>
            <person name="Bigi M."/>
            <person name="Bigi F."/>
            <person name="Soria M.A."/>
        </authorList>
    </citation>
    <scope>NUCLEOTIDE SEQUENCE [LARGE SCALE GENOMIC DNA]</scope>
    <source>
        <strain evidence="10 19">6548</strain>
    </source>
</reference>
<sequence>MWIRAERVAVLTPTASLRRLTACYAALAVCAALACTTGQPAARAADGREMLAQAIATTRGSYLVYNFGGGHPMPLLNAGGHWYEMNNGGHLMIIKNASQRLSPHLLVDTHTGDQARCEHNPGARTGEGLWQASEIYPPLKAWQRMGRPTIAVNANFFDVRGQKGGSWRSTGCSSPLGAYVDNTRGQGRANQAVTGTVAYAGKQGLSGGNELWSSLTTMILPVGGAPYVLRPKSRQDYDLATPVIEDLLNKNARFVAVAGIGLLSPGNTGQLHDGGPSAARTALAYAKQKDEMYIFQGGNYTPDNIQDLFRGLGSDTAILLDGGGSSAIVLRRDTGGMWAGAGSPKGSCDTRQVLCDSHERALPSWLAFN</sequence>
<dbReference type="EMBL" id="JAGIZI010000001">
    <property type="protein sequence ID" value="MBP0681698.1"/>
    <property type="molecule type" value="Genomic_DNA"/>
</dbReference>
<dbReference type="EMBL" id="LWDQ01000001">
    <property type="protein sequence ID" value="OMH58047.1"/>
    <property type="molecule type" value="Genomic_DNA"/>
</dbReference>
<evidence type="ECO:0000313" key="12">
    <source>
        <dbReference type="EMBL" id="VCU48402.1"/>
    </source>
</evidence>
<evidence type="ECO:0000313" key="5">
    <source>
        <dbReference type="EMBL" id="CLV51257.1"/>
    </source>
</evidence>
<dbReference type="EMBL" id="CSAJ01000046">
    <property type="protein sequence ID" value="COV62869.1"/>
    <property type="molecule type" value="Genomic_DNA"/>
</dbReference>
<dbReference type="EMBL" id="CNFU01000014">
    <property type="protein sequence ID" value="CKQ83600.1"/>
    <property type="molecule type" value="Genomic_DNA"/>
</dbReference>
<evidence type="ECO:0000313" key="14">
    <source>
        <dbReference type="Proteomes" id="UP000045842"/>
    </source>
</evidence>
<reference evidence="13 14" key="2">
    <citation type="submission" date="2015-03" db="EMBL/GenBank/DDBJ databases">
        <authorList>
            <consortium name="Pathogen Informatics"/>
        </authorList>
    </citation>
    <scope>NUCLEOTIDE SEQUENCE [LARGE SCALE GENOMIC DNA]</scope>
    <source>
        <strain evidence="4 17">Bir 187</strain>
        <strain evidence="7 14">G09801536</strain>
        <strain evidence="3 15">H09601792</strain>
        <strain evidence="6 13">M09401471</strain>
        <strain evidence="8 16">P00601463</strain>
    </source>
</reference>
<reference evidence="9 22" key="8">
    <citation type="submission" date="2021-03" db="EMBL/GenBank/DDBJ databases">
        <title>Whole Genome Sequencing of Mycobacterium tuberculosis clinical isolates from Arunachal Pradesh, India.</title>
        <authorList>
            <person name="Singh S."/>
            <person name="Mudliar S.R."/>
            <person name="Kulsum U."/>
            <person name="Rufai S.B."/>
            <person name="Singh P.K."/>
            <person name="Umpo M."/>
            <person name="Nyori M."/>
        </authorList>
    </citation>
    <scope>NUCLEOTIDE SEQUENCE [LARGE SCALE GENOMIC DNA]</scope>
    <source>
        <strain evidence="9 22">OMICS/BPL/0142/20/SP</strain>
    </source>
</reference>
<keyword evidence="9" id="KW-0326">Glycosidase</keyword>
<dbReference type="AlphaFoldDB" id="A0A045I364"/>
<evidence type="ECO:0000313" key="16">
    <source>
        <dbReference type="Proteomes" id="UP000048600"/>
    </source>
</evidence>
<dbReference type="Proteomes" id="UP000050139">
    <property type="component" value="Unassembled WGS sequence"/>
</dbReference>
<evidence type="ECO:0000313" key="4">
    <source>
        <dbReference type="EMBL" id="CKQ83600.1"/>
    </source>
</evidence>
<dbReference type="EMBL" id="CSAD01000288">
    <property type="protein sequence ID" value="COV64521.1"/>
    <property type="molecule type" value="Genomic_DNA"/>
</dbReference>
<reference evidence="11" key="6">
    <citation type="submission" date="2018-07" db="EMBL/GenBank/DDBJ databases">
        <authorList>
            <person name="Shah S."/>
            <person name="Brown T."/>
            <person name="Auld S."/>
            <person name="Bratton K."/>
            <person name="Narechania A."/>
            <person name="Mathema B."/>
            <person name="Gandhi N."/>
        </authorList>
    </citation>
    <scope>NUCLEOTIDE SEQUENCE</scope>
    <source>
        <strain evidence="11">32301_S10</strain>
    </source>
</reference>
<dbReference type="GO" id="GO:0016798">
    <property type="term" value="F:hydrolase activity, acting on glycosyl bonds"/>
    <property type="evidence" value="ECO:0007669"/>
    <property type="project" value="UniProtKB-KW"/>
</dbReference>
<dbReference type="Pfam" id="PF09992">
    <property type="entry name" value="NAGPA"/>
    <property type="match status" value="1"/>
</dbReference>
<dbReference type="EMBL" id="LR027516">
    <property type="protein sequence ID" value="VCU48402.1"/>
    <property type="molecule type" value="Genomic_DNA"/>
</dbReference>
<feature type="domain" description="Phosphodiester glycosidase" evidence="2">
    <location>
        <begin position="250"/>
        <end position="345"/>
    </location>
</feature>
<reference evidence="10 19" key="5">
    <citation type="submission" date="2017-02" db="EMBL/GenBank/DDBJ databases">
        <title>Protein polymorphisms may explain contrasting epidemiological fitness of two variants of a multidrug-resistant Mycobacterium tuberculosis strain.</title>
        <authorList>
            <person name="Bigi M.M."/>
            <person name="Lopez B."/>
            <person name="Blanco F.C."/>
            <person name="Sasiain M.C."/>
            <person name="De La Barrera S."/>
            <person name="Ritacco V."/>
            <person name="Bigi F."/>
            <person name="Soria M.A."/>
        </authorList>
    </citation>
    <scope>NUCLEOTIDE SEQUENCE [LARGE SCALE GENOMIC DNA]</scope>
    <source>
        <strain evidence="10 19">6548</strain>
    </source>
</reference>
<dbReference type="Proteomes" id="UP000044938">
    <property type="component" value="Unassembled WGS sequence"/>
</dbReference>
<dbReference type="EMBL" id="COPH01000002">
    <property type="protein sequence ID" value="CLV51257.1"/>
    <property type="molecule type" value="Genomic_DNA"/>
</dbReference>
<dbReference type="PROSITE" id="PS51257">
    <property type="entry name" value="PROKAR_LIPOPROTEIN"/>
    <property type="match status" value="1"/>
</dbReference>
<evidence type="ECO:0000313" key="8">
    <source>
        <dbReference type="EMBL" id="COV91373.1"/>
    </source>
</evidence>
<evidence type="ECO:0000259" key="2">
    <source>
        <dbReference type="Pfam" id="PF09992"/>
    </source>
</evidence>
<evidence type="ECO:0000313" key="10">
    <source>
        <dbReference type="EMBL" id="OMH58047.1"/>
    </source>
</evidence>
<evidence type="ECO:0000313" key="20">
    <source>
        <dbReference type="Proteomes" id="UP000256381"/>
    </source>
</evidence>
<evidence type="ECO:0000313" key="7">
    <source>
        <dbReference type="EMBL" id="COV64521.1"/>
    </source>
</evidence>
<dbReference type="Proteomes" id="UP000189452">
    <property type="component" value="Chromosome"/>
</dbReference>
<feature type="signal peptide" evidence="1">
    <location>
        <begin position="1"/>
        <end position="34"/>
    </location>
</feature>
<keyword evidence="1" id="KW-0732">Signal</keyword>
<keyword evidence="5" id="KW-0449">Lipoprotein</keyword>
<reference evidence="12 21" key="7">
    <citation type="submission" date="2018-08" db="EMBL/GenBank/DDBJ databases">
        <authorList>
            <person name="Fokvardsen B D."/>
            <person name="Norman A."/>
        </authorList>
    </citation>
    <scope>NUCLEOTIDE SEQUENCE [LARGE SCALE GENOMIC DNA]</scope>
    <source>
        <strain evidence="12 21">DKC2</strain>
    </source>
</reference>
<evidence type="ECO:0000313" key="13">
    <source>
        <dbReference type="Proteomes" id="UP000044938"/>
    </source>
</evidence>
<evidence type="ECO:0000313" key="17">
    <source>
        <dbReference type="Proteomes" id="UP000049023"/>
    </source>
</evidence>
<dbReference type="InterPro" id="IPR018711">
    <property type="entry name" value="NAGPA"/>
</dbReference>
<dbReference type="Proteomes" id="UP000300237">
    <property type="component" value="Chromosome"/>
</dbReference>
<dbReference type="Proteomes" id="UP000256381">
    <property type="component" value="Unassembled WGS sequence"/>
</dbReference>
<accession>A0A045I364</accession>
<dbReference type="RefSeq" id="WP_003899845.1">
    <property type="nucleotide sequence ID" value="NZ_AP017901.1"/>
</dbReference>
<evidence type="ECO:0000313" key="18">
    <source>
        <dbReference type="Proteomes" id="UP000050139"/>
    </source>
</evidence>
<evidence type="ECO:0000256" key="1">
    <source>
        <dbReference type="SAM" id="SignalP"/>
    </source>
</evidence>
<reference evidence="11 20" key="4">
    <citation type="journal article" date="2017" name="N. Engl. J. Med.">
        <title>Transmission of Extensively Drug-Resistant Tuberculosis in South Africa.</title>
        <authorList>
            <person name="Shah N.S."/>
            <person name="Auld S.C."/>
            <person name="Brust J.C."/>
            <person name="Mathema B."/>
            <person name="Ismail N."/>
            <person name="Moodley P."/>
            <person name="Mlisana K."/>
            <person name="Allana S."/>
            <person name="Campbell A."/>
            <person name="Mthiyane T."/>
            <person name="Morris N."/>
            <person name="Mpangase P."/>
            <person name="van der Meulen H."/>
            <person name="Omar S.V."/>
            <person name="Brown T.S."/>
            <person name="Narechania A."/>
            <person name="Shaskina E."/>
            <person name="Kapwata T."/>
            <person name="Kreiswirth B."/>
            <person name="Gandhi N.R."/>
        </authorList>
    </citation>
    <scope>NUCLEOTIDE SEQUENCE [LARGE SCALE GENOMIC DNA]</scope>
    <source>
        <strain evidence="11 20">32301_S10</strain>
    </source>
</reference>
<dbReference type="OMA" id="DEMYIFE"/>